<reference evidence="2 3" key="1">
    <citation type="submission" date="2018-06" db="EMBL/GenBank/DDBJ databases">
        <authorList>
            <consortium name="Pathogen Informatics"/>
            <person name="Doyle S."/>
        </authorList>
    </citation>
    <scope>NUCLEOTIDE SEQUENCE [LARGE SCALE GENOMIC DNA]</scope>
    <source>
        <strain evidence="2 3">NCTC1934</strain>
    </source>
</reference>
<evidence type="ECO:0000259" key="1">
    <source>
        <dbReference type="Pfam" id="PF00296"/>
    </source>
</evidence>
<dbReference type="InterPro" id="IPR011251">
    <property type="entry name" value="Luciferase-like_dom"/>
</dbReference>
<keyword evidence="3" id="KW-1185">Reference proteome</keyword>
<dbReference type="OrthoDB" id="4760590at2"/>
<feature type="domain" description="Luciferase-like" evidence="1">
    <location>
        <begin position="18"/>
        <end position="250"/>
    </location>
</feature>
<dbReference type="STRING" id="1406858.GCA_000710895_07321"/>
<dbReference type="GO" id="GO:0005829">
    <property type="term" value="C:cytosol"/>
    <property type="evidence" value="ECO:0007669"/>
    <property type="project" value="TreeGrafter"/>
</dbReference>
<dbReference type="Pfam" id="PF00296">
    <property type="entry name" value="Bac_luciferase"/>
    <property type="match status" value="1"/>
</dbReference>
<dbReference type="GO" id="GO:0016705">
    <property type="term" value="F:oxidoreductase activity, acting on paired donors, with incorporation or reduction of molecular oxygen"/>
    <property type="evidence" value="ECO:0007669"/>
    <property type="project" value="InterPro"/>
</dbReference>
<dbReference type="InterPro" id="IPR050766">
    <property type="entry name" value="Bact_Lucif_Oxidored"/>
</dbReference>
<dbReference type="EMBL" id="UGRY01000002">
    <property type="protein sequence ID" value="SUA76746.1"/>
    <property type="molecule type" value="Genomic_DNA"/>
</dbReference>
<dbReference type="InterPro" id="IPR019922">
    <property type="entry name" value="Lucif-like_OxRdatse_MSMEG_4141"/>
</dbReference>
<dbReference type="PANTHER" id="PTHR30137">
    <property type="entry name" value="LUCIFERASE-LIKE MONOOXYGENASE"/>
    <property type="match status" value="1"/>
</dbReference>
<organism evidence="2 3">
    <name type="scientific">Nocardia otitidiscaviarum</name>
    <dbReference type="NCBI Taxonomy" id="1823"/>
    <lineage>
        <taxon>Bacteria</taxon>
        <taxon>Bacillati</taxon>
        <taxon>Actinomycetota</taxon>
        <taxon>Actinomycetes</taxon>
        <taxon>Mycobacteriales</taxon>
        <taxon>Nocardiaceae</taxon>
        <taxon>Nocardia</taxon>
    </lineage>
</organism>
<dbReference type="Proteomes" id="UP000255467">
    <property type="component" value="Unassembled WGS sequence"/>
</dbReference>
<gene>
    <name evidence="2" type="ORF">NCTC1934_02692</name>
</gene>
<proteinExistence type="predicted"/>
<dbReference type="SUPFAM" id="SSF51679">
    <property type="entry name" value="Bacterial luciferase-like"/>
    <property type="match status" value="1"/>
</dbReference>
<evidence type="ECO:0000313" key="3">
    <source>
        <dbReference type="Proteomes" id="UP000255467"/>
    </source>
</evidence>
<accession>A0A378YHS5</accession>
<dbReference type="Gene3D" id="3.20.20.30">
    <property type="entry name" value="Luciferase-like domain"/>
    <property type="match status" value="2"/>
</dbReference>
<dbReference type="NCBIfam" id="TIGR03620">
    <property type="entry name" value="F420_MSMEG_4141"/>
    <property type="match status" value="1"/>
</dbReference>
<protein>
    <submittedName>
        <fullName evidence="2">Probable F420-dependent oxidoreductase, MSMEG_4141 family</fullName>
    </submittedName>
</protein>
<dbReference type="PANTHER" id="PTHR30137:SF18">
    <property type="entry name" value="CONSERVED PROTEIN"/>
    <property type="match status" value="1"/>
</dbReference>
<dbReference type="InterPro" id="IPR036661">
    <property type="entry name" value="Luciferase-like_sf"/>
</dbReference>
<sequence>MTELGRFGVWRAHGGFTPEEARELERLGYGTLWLGGSPPAELPGVAELLAATETISVATSIVNVWSAPAKEVAESFHRLDARYPGRFLLGIGAGHPEMTGEYRKPYEVLVEYLDELDRAGVPKERRALAALGPRVLRLAGDRTAGALPYLVTPEHTRGAREILGPDALLAVEHKVVLDTDPVRARAQAIPRVEFYLDLRNYASNLRRLGFQDADLVKPGSARLLDALVAHGSAKSVVEQLLHHIDAGADHVVLQVLDDDSMATLRTLAPLLHESS</sequence>
<dbReference type="RefSeq" id="WP_039809948.1">
    <property type="nucleotide sequence ID" value="NZ_UGRY01000002.1"/>
</dbReference>
<evidence type="ECO:0000313" key="2">
    <source>
        <dbReference type="EMBL" id="SUA76746.1"/>
    </source>
</evidence>
<dbReference type="AlphaFoldDB" id="A0A378YHS5"/>
<name>A0A378YHS5_9NOCA</name>